<proteinExistence type="predicted"/>
<dbReference type="SUPFAM" id="SSF57850">
    <property type="entry name" value="RING/U-box"/>
    <property type="match status" value="1"/>
</dbReference>
<dbReference type="InterPro" id="IPR006594">
    <property type="entry name" value="LisH"/>
</dbReference>
<dbReference type="Proteomes" id="UP001642540">
    <property type="component" value="Unassembled WGS sequence"/>
</dbReference>
<feature type="zinc finger region" description="RING-Gid-type" evidence="6">
    <location>
        <begin position="356"/>
        <end position="397"/>
    </location>
</feature>
<evidence type="ECO:0000313" key="9">
    <source>
        <dbReference type="EMBL" id="CAL8122210.1"/>
    </source>
</evidence>
<dbReference type="PANTHER" id="PTHR12170">
    <property type="entry name" value="MACROPHAGE ERYTHROBLAST ATTACHER-RELATED"/>
    <property type="match status" value="1"/>
</dbReference>
<sequence>MEGSRAVERALNNLTCGLQDVRDVSADEELKHHQFVLTEILTNLLERKSDDEELDEDEIQTIYDAVKGAMKSASDLPVKHRQKHLQVSKVGKAIDKNFCHVGVGPLSQQPVFKSGADKEAMTQVISQHLYREGMPQVGDKLCQESGVTSGLDPKILDAFKKMNVVLEALKSRNLEPALKWVDENRETLLGQGSTLEFQLYRLAFVCLIKNGNGTETDVVTAGMQFSRRHFPRFAKRHEKEIQKLMGALLLCTSAGGIQSSPYAYLFHDQMWDDVINLFNRDVCNLIGVSIESPLQTCCSAGCVAFPILLEASHAMTLARQGQSQGEGGRAVWHGRNELPVELNLGKEFHFHSIFSCPILRQQGSESNPPMRLNCGHVISRDAVHKLMNGPRFRCPYCTGAQHLLHAKQINF</sequence>
<dbReference type="PROSITE" id="PS51867">
    <property type="entry name" value="ZF_RING_GID"/>
    <property type="match status" value="1"/>
</dbReference>
<dbReference type="PROSITE" id="PS50896">
    <property type="entry name" value="LISH"/>
    <property type="match status" value="1"/>
</dbReference>
<protein>
    <recommendedName>
        <fullName evidence="11">Protein RMD5 A</fullName>
    </recommendedName>
</protein>
<name>A0ABP1R7S4_9HEXA</name>
<reference evidence="9 10" key="1">
    <citation type="submission" date="2024-08" db="EMBL/GenBank/DDBJ databases">
        <authorList>
            <person name="Cucini C."/>
            <person name="Frati F."/>
        </authorList>
    </citation>
    <scope>NUCLEOTIDE SEQUENCE [LARGE SCALE GENOMIC DNA]</scope>
</reference>
<dbReference type="SMART" id="SM00757">
    <property type="entry name" value="CRA"/>
    <property type="match status" value="1"/>
</dbReference>
<keyword evidence="2" id="KW-0963">Cytoplasm</keyword>
<evidence type="ECO:0008006" key="11">
    <source>
        <dbReference type="Google" id="ProtNLM"/>
    </source>
</evidence>
<evidence type="ECO:0000259" key="7">
    <source>
        <dbReference type="PROSITE" id="PS50897"/>
    </source>
</evidence>
<dbReference type="PROSITE" id="PS50897">
    <property type="entry name" value="CTLH"/>
    <property type="match status" value="1"/>
</dbReference>
<keyword evidence="4 6" id="KW-0863">Zinc-finger</keyword>
<comment type="caution">
    <text evidence="9">The sequence shown here is derived from an EMBL/GenBank/DDBJ whole genome shotgun (WGS) entry which is preliminary data.</text>
</comment>
<dbReference type="EMBL" id="CAXLJM020000067">
    <property type="protein sequence ID" value="CAL8122210.1"/>
    <property type="molecule type" value="Genomic_DNA"/>
</dbReference>
<dbReference type="InterPro" id="IPR013144">
    <property type="entry name" value="CRA_dom"/>
</dbReference>
<accession>A0ABP1R7S4</accession>
<gene>
    <name evidence="9" type="ORF">ODALV1_LOCUS19719</name>
</gene>
<evidence type="ECO:0000256" key="6">
    <source>
        <dbReference type="PROSITE-ProRule" id="PRU01215"/>
    </source>
</evidence>
<organism evidence="9 10">
    <name type="scientific">Orchesella dallaii</name>
    <dbReference type="NCBI Taxonomy" id="48710"/>
    <lineage>
        <taxon>Eukaryota</taxon>
        <taxon>Metazoa</taxon>
        <taxon>Ecdysozoa</taxon>
        <taxon>Arthropoda</taxon>
        <taxon>Hexapoda</taxon>
        <taxon>Collembola</taxon>
        <taxon>Entomobryomorpha</taxon>
        <taxon>Entomobryoidea</taxon>
        <taxon>Orchesellidae</taxon>
        <taxon>Orchesellinae</taxon>
        <taxon>Orchesella</taxon>
    </lineage>
</organism>
<evidence type="ECO:0000256" key="4">
    <source>
        <dbReference type="ARBA" id="ARBA00022771"/>
    </source>
</evidence>
<evidence type="ECO:0000313" key="10">
    <source>
        <dbReference type="Proteomes" id="UP001642540"/>
    </source>
</evidence>
<keyword evidence="10" id="KW-1185">Reference proteome</keyword>
<dbReference type="InterPro" id="IPR024964">
    <property type="entry name" value="CTLH/CRA"/>
</dbReference>
<keyword evidence="3" id="KW-0479">Metal-binding</keyword>
<dbReference type="PANTHER" id="PTHR12170:SF3">
    <property type="entry name" value="GH10162P"/>
    <property type="match status" value="1"/>
</dbReference>
<evidence type="ECO:0000256" key="3">
    <source>
        <dbReference type="ARBA" id="ARBA00022723"/>
    </source>
</evidence>
<feature type="domain" description="CTLH" evidence="7">
    <location>
        <begin position="158"/>
        <end position="215"/>
    </location>
</feature>
<evidence type="ECO:0000256" key="2">
    <source>
        <dbReference type="ARBA" id="ARBA00022490"/>
    </source>
</evidence>
<keyword evidence="5" id="KW-0862">Zinc</keyword>
<dbReference type="InterPro" id="IPR044063">
    <property type="entry name" value="ZF_RING_GID"/>
</dbReference>
<dbReference type="InterPro" id="IPR006595">
    <property type="entry name" value="CTLH_C"/>
</dbReference>
<feature type="domain" description="RING-Gid-type" evidence="8">
    <location>
        <begin position="356"/>
        <end position="397"/>
    </location>
</feature>
<dbReference type="SMART" id="SM00668">
    <property type="entry name" value="CTLH"/>
    <property type="match status" value="1"/>
</dbReference>
<comment type="subcellular location">
    <subcellularLocation>
        <location evidence="1">Cytoplasm</location>
    </subcellularLocation>
</comment>
<dbReference type="InterPro" id="IPR045098">
    <property type="entry name" value="Fyv10_fam"/>
</dbReference>
<evidence type="ECO:0000256" key="5">
    <source>
        <dbReference type="ARBA" id="ARBA00022833"/>
    </source>
</evidence>
<evidence type="ECO:0000259" key="8">
    <source>
        <dbReference type="PROSITE" id="PS51867"/>
    </source>
</evidence>
<evidence type="ECO:0000256" key="1">
    <source>
        <dbReference type="ARBA" id="ARBA00004496"/>
    </source>
</evidence>
<dbReference type="Pfam" id="PF10607">
    <property type="entry name" value="CTLH"/>
    <property type="match status" value="1"/>
</dbReference>